<dbReference type="InterPro" id="IPR011047">
    <property type="entry name" value="Quinoprotein_ADH-like_sf"/>
</dbReference>
<sequence>MDERGGASGEAGAGWRREDTLARAAAGALVGVLVLKVVALLFLGGFEGPDGLWSVAFLIMVAVVWGTVRHGRDTVASEGRDPLLTLWLGAALVALVALTVVTFPADAFRLIEESGRSLAERDAALWAGTAVCTVITAALLVVGRASRGTSGRRGAFSAVAGLLAVLLGASGAVYVSWYRPTEHTIAEPGEPAGFPEGVSRLGWSRDLPEGVEVAWIEAGVRGPILGLSDGVTALDGATGEELWTFRRPDDTGVSTWASLDGTRVQAVWRTGDGRFGEERLTVFDAATGERLSEEQIRDHSGDRRADDERWWPLSDLEASLETGSDGEPVLEARRTANDERVWDHPLAESECRYAPGEGGDLVPVGEVFALSRVCREGDEGVRVRVTALDMETGEETWRWEGPYEDHFDHSRTALRTGEGRVSQGEEPVLVVDSYGRRDLLNAVTGEQAFEISDRAGLEDLSSARVLRADGGGTILMERDHEETGRDVLYRTDSRGEPAGTVWVNEEERGLLARKRSAVALNEETVVIPFSGEAADGLAVLSVPLDGGSEETEWIEVAGPGARPDASASGWGLLPVPGAVILHPSTGGEAMSTIYGLVP</sequence>
<dbReference type="RefSeq" id="WP_161111590.1">
    <property type="nucleotide sequence ID" value="NZ_JBHYPC010000010.1"/>
</dbReference>
<feature type="transmembrane region" description="Helical" evidence="1">
    <location>
        <begin position="83"/>
        <end position="103"/>
    </location>
</feature>
<accession>A0A7K2IX66</accession>
<feature type="transmembrane region" description="Helical" evidence="1">
    <location>
        <begin position="123"/>
        <end position="143"/>
    </location>
</feature>
<gene>
    <name evidence="3" type="ORF">GTW20_20595</name>
</gene>
<keyword evidence="1" id="KW-1133">Transmembrane helix</keyword>
<comment type="caution">
    <text evidence="3">The sequence shown here is derived from an EMBL/GenBank/DDBJ whole genome shotgun (WGS) entry which is preliminary data.</text>
</comment>
<dbReference type="InterPro" id="IPR015943">
    <property type="entry name" value="WD40/YVTN_repeat-like_dom_sf"/>
</dbReference>
<evidence type="ECO:0000259" key="2">
    <source>
        <dbReference type="Pfam" id="PF13360"/>
    </source>
</evidence>
<evidence type="ECO:0000313" key="4">
    <source>
        <dbReference type="Proteomes" id="UP000467124"/>
    </source>
</evidence>
<dbReference type="EMBL" id="WWHY01000001">
    <property type="protein sequence ID" value="MYR34578.1"/>
    <property type="molecule type" value="Genomic_DNA"/>
</dbReference>
<protein>
    <recommendedName>
        <fullName evidence="2">Pyrrolo-quinoline quinone repeat domain-containing protein</fullName>
    </recommendedName>
</protein>
<feature type="domain" description="Pyrrolo-quinoline quinone repeat" evidence="2">
    <location>
        <begin position="384"/>
        <end position="533"/>
    </location>
</feature>
<name>A0A7K2IX66_9ACTN</name>
<reference evidence="3 4" key="1">
    <citation type="journal article" date="2019" name="Nat. Commun.">
        <title>The antimicrobial potential of Streptomyces from insect microbiomes.</title>
        <authorList>
            <person name="Chevrette M.G."/>
            <person name="Carlson C.M."/>
            <person name="Ortega H.E."/>
            <person name="Thomas C."/>
            <person name="Ananiev G.E."/>
            <person name="Barns K.J."/>
            <person name="Book A.J."/>
            <person name="Cagnazzo J."/>
            <person name="Carlos C."/>
            <person name="Flanigan W."/>
            <person name="Grubbs K.J."/>
            <person name="Horn H.A."/>
            <person name="Hoffmann F.M."/>
            <person name="Klassen J.L."/>
            <person name="Knack J.J."/>
            <person name="Lewin G.R."/>
            <person name="McDonald B.R."/>
            <person name="Muller L."/>
            <person name="Melo W.G.P."/>
            <person name="Pinto-Tomas A.A."/>
            <person name="Schmitz A."/>
            <person name="Wendt-Pienkowski E."/>
            <person name="Wildman S."/>
            <person name="Zhao M."/>
            <person name="Zhang F."/>
            <person name="Bugni T.S."/>
            <person name="Andes D.R."/>
            <person name="Pupo M.T."/>
            <person name="Currie C.R."/>
        </authorList>
    </citation>
    <scope>NUCLEOTIDE SEQUENCE [LARGE SCALE GENOMIC DNA]</scope>
    <source>
        <strain evidence="3 4">SID5840</strain>
    </source>
</reference>
<dbReference type="SUPFAM" id="SSF50998">
    <property type="entry name" value="Quinoprotein alcohol dehydrogenase-like"/>
    <property type="match status" value="1"/>
</dbReference>
<proteinExistence type="predicted"/>
<dbReference type="InterPro" id="IPR002372">
    <property type="entry name" value="PQQ_rpt_dom"/>
</dbReference>
<evidence type="ECO:0000256" key="1">
    <source>
        <dbReference type="SAM" id="Phobius"/>
    </source>
</evidence>
<evidence type="ECO:0000313" key="3">
    <source>
        <dbReference type="EMBL" id="MYR34578.1"/>
    </source>
</evidence>
<dbReference type="AlphaFoldDB" id="A0A7K2IX66"/>
<keyword evidence="1" id="KW-0472">Membrane</keyword>
<dbReference type="Gene3D" id="2.130.10.10">
    <property type="entry name" value="YVTN repeat-like/Quinoprotein amine dehydrogenase"/>
    <property type="match status" value="1"/>
</dbReference>
<feature type="transmembrane region" description="Helical" evidence="1">
    <location>
        <begin position="155"/>
        <end position="177"/>
    </location>
</feature>
<dbReference type="Proteomes" id="UP000467124">
    <property type="component" value="Unassembled WGS sequence"/>
</dbReference>
<keyword evidence="1" id="KW-0812">Transmembrane</keyword>
<feature type="transmembrane region" description="Helical" evidence="1">
    <location>
        <begin position="52"/>
        <end position="71"/>
    </location>
</feature>
<feature type="transmembrane region" description="Helical" evidence="1">
    <location>
        <begin position="21"/>
        <end position="46"/>
    </location>
</feature>
<organism evidence="3 4">
    <name type="scientific">Nocardiopsis alba</name>
    <dbReference type="NCBI Taxonomy" id="53437"/>
    <lineage>
        <taxon>Bacteria</taxon>
        <taxon>Bacillati</taxon>
        <taxon>Actinomycetota</taxon>
        <taxon>Actinomycetes</taxon>
        <taxon>Streptosporangiales</taxon>
        <taxon>Nocardiopsidaceae</taxon>
        <taxon>Nocardiopsis</taxon>
    </lineage>
</organism>
<dbReference type="Pfam" id="PF13360">
    <property type="entry name" value="PQQ_2"/>
    <property type="match status" value="1"/>
</dbReference>